<accession>A0A8B7Y1M9</accession>
<dbReference type="Pfam" id="PF00001">
    <property type="entry name" value="7tm_1"/>
    <property type="match status" value="1"/>
</dbReference>
<keyword evidence="4 10" id="KW-1133">Transmembrane helix</keyword>
<proteinExistence type="predicted"/>
<sequence length="395" mass="43227">MNSTQMSTGISGAVPGNFVTTEAAAWTTAMGNGTAGPNGGGPMYSYGERVFIGVMWLLISILGMTGNGMVILAVALSRKLRTPTNVFVVNLAVADFLSCFCLPWSVAGLLSLDGLPGAQVPCMITAFISFVSSGASLYHMASIALNRVLLIKRPMTLYQWLYTPTKISFLVSSSWLVAICVILLPPLAGIGGLGYDEQEYTCTDQDSHPASKLYALIQVVMFFPVPMLIIIVCYAVVFAHVRSHFIAQRKRRPSTVPSKDTPSGPVSSNFIPSDSPEEVQGPDTMDNQVHARLNRQQIQITKNLLMIVLVYVVCITPYSIMLFTGSDRYTLYGGTIFLCNTWINPIVYATKHPQLKVVLRMMLRCRCSKIPEPSRLVRRLSSKTIALNQVKVNKA</sequence>
<dbReference type="AlphaFoldDB" id="A0A8B7Y1M9"/>
<evidence type="ECO:0000256" key="1">
    <source>
        <dbReference type="ARBA" id="ARBA00004651"/>
    </source>
</evidence>
<evidence type="ECO:0000313" key="12">
    <source>
        <dbReference type="Proteomes" id="UP000694845"/>
    </source>
</evidence>
<evidence type="ECO:0000256" key="2">
    <source>
        <dbReference type="ARBA" id="ARBA00022475"/>
    </source>
</evidence>
<dbReference type="CDD" id="cd00637">
    <property type="entry name" value="7tm_classA_rhodopsin-like"/>
    <property type="match status" value="1"/>
</dbReference>
<dbReference type="InterPro" id="IPR000276">
    <property type="entry name" value="GPCR_Rhodpsn"/>
</dbReference>
<keyword evidence="6 10" id="KW-0472">Membrane</keyword>
<evidence type="ECO:0000256" key="5">
    <source>
        <dbReference type="ARBA" id="ARBA00023040"/>
    </source>
</evidence>
<feature type="transmembrane region" description="Helical" evidence="10">
    <location>
        <begin position="304"/>
        <end position="323"/>
    </location>
</feature>
<dbReference type="InterPro" id="IPR017452">
    <property type="entry name" value="GPCR_Rhodpsn_7TM"/>
</dbReference>
<feature type="compositionally biased region" description="Polar residues" evidence="9">
    <location>
        <begin position="255"/>
        <end position="272"/>
    </location>
</feature>
<dbReference type="PANTHER" id="PTHR24228">
    <property type="entry name" value="B2 BRADYKININ RECEPTOR/ANGIOTENSIN II RECEPTOR"/>
    <property type="match status" value="1"/>
</dbReference>
<evidence type="ECO:0000256" key="4">
    <source>
        <dbReference type="ARBA" id="ARBA00022989"/>
    </source>
</evidence>
<evidence type="ECO:0000256" key="6">
    <source>
        <dbReference type="ARBA" id="ARBA00023136"/>
    </source>
</evidence>
<feature type="domain" description="G-protein coupled receptors family 1 profile" evidence="11">
    <location>
        <begin position="66"/>
        <end position="348"/>
    </location>
</feature>
<keyword evidence="12" id="KW-1185">Reference proteome</keyword>
<evidence type="ECO:0000256" key="3">
    <source>
        <dbReference type="ARBA" id="ARBA00022692"/>
    </source>
</evidence>
<dbReference type="PRINTS" id="PR00237">
    <property type="entry name" value="GPCRRHODOPSN"/>
</dbReference>
<feature type="transmembrane region" description="Helical" evidence="10">
    <location>
        <begin position="167"/>
        <end position="193"/>
    </location>
</feature>
<dbReference type="PROSITE" id="PS50262">
    <property type="entry name" value="G_PROTEIN_RECEP_F1_2"/>
    <property type="match status" value="1"/>
</dbReference>
<keyword evidence="8" id="KW-0807">Transducer</keyword>
<dbReference type="KEGG" id="aplc:110976684"/>
<feature type="transmembrane region" description="Helical" evidence="10">
    <location>
        <begin position="329"/>
        <end position="350"/>
    </location>
</feature>
<evidence type="ECO:0000256" key="8">
    <source>
        <dbReference type="ARBA" id="ARBA00023224"/>
    </source>
</evidence>
<feature type="region of interest" description="Disordered" evidence="9">
    <location>
        <begin position="252"/>
        <end position="284"/>
    </location>
</feature>
<dbReference type="GO" id="GO:0005886">
    <property type="term" value="C:plasma membrane"/>
    <property type="evidence" value="ECO:0007669"/>
    <property type="project" value="UniProtKB-SubCell"/>
</dbReference>
<dbReference type="SMART" id="SM01381">
    <property type="entry name" value="7TM_GPCR_Srsx"/>
    <property type="match status" value="1"/>
</dbReference>
<dbReference type="OrthoDB" id="9996086at2759"/>
<dbReference type="Gene3D" id="1.20.1070.10">
    <property type="entry name" value="Rhodopsin 7-helix transmembrane proteins"/>
    <property type="match status" value="1"/>
</dbReference>
<dbReference type="PANTHER" id="PTHR24228:SF72">
    <property type="entry name" value="G-PROTEIN COUPLED RECEPTORS FAMILY 1 PROFILE DOMAIN-CONTAINING PROTEIN"/>
    <property type="match status" value="1"/>
</dbReference>
<feature type="transmembrane region" description="Helical" evidence="10">
    <location>
        <begin position="87"/>
        <end position="112"/>
    </location>
</feature>
<dbReference type="GO" id="GO:0004930">
    <property type="term" value="F:G protein-coupled receptor activity"/>
    <property type="evidence" value="ECO:0007669"/>
    <property type="project" value="UniProtKB-KW"/>
</dbReference>
<dbReference type="Proteomes" id="UP000694845">
    <property type="component" value="Unplaced"/>
</dbReference>
<evidence type="ECO:0000313" key="13">
    <source>
        <dbReference type="RefSeq" id="XP_022085861.1"/>
    </source>
</evidence>
<organism evidence="12 13">
    <name type="scientific">Acanthaster planci</name>
    <name type="common">Crown-of-thorns starfish</name>
    <dbReference type="NCBI Taxonomy" id="133434"/>
    <lineage>
        <taxon>Eukaryota</taxon>
        <taxon>Metazoa</taxon>
        <taxon>Echinodermata</taxon>
        <taxon>Eleutherozoa</taxon>
        <taxon>Asterozoa</taxon>
        <taxon>Asteroidea</taxon>
        <taxon>Valvatacea</taxon>
        <taxon>Valvatida</taxon>
        <taxon>Acanthasteridae</taxon>
        <taxon>Acanthaster</taxon>
    </lineage>
</organism>
<evidence type="ECO:0000256" key="7">
    <source>
        <dbReference type="ARBA" id="ARBA00023170"/>
    </source>
</evidence>
<dbReference type="OMA" id="PCMITAF"/>
<evidence type="ECO:0000259" key="11">
    <source>
        <dbReference type="PROSITE" id="PS50262"/>
    </source>
</evidence>
<dbReference type="RefSeq" id="XP_022085861.1">
    <property type="nucleotide sequence ID" value="XM_022230169.1"/>
</dbReference>
<dbReference type="SUPFAM" id="SSF81321">
    <property type="entry name" value="Family A G protein-coupled receptor-like"/>
    <property type="match status" value="1"/>
</dbReference>
<feature type="transmembrane region" description="Helical" evidence="10">
    <location>
        <begin position="213"/>
        <end position="241"/>
    </location>
</feature>
<name>A0A8B7Y1M9_ACAPL</name>
<comment type="subcellular location">
    <subcellularLocation>
        <location evidence="1">Cell membrane</location>
        <topology evidence="1">Multi-pass membrane protein</topology>
    </subcellularLocation>
</comment>
<keyword evidence="3 10" id="KW-0812">Transmembrane</keyword>
<keyword evidence="2" id="KW-1003">Cell membrane</keyword>
<feature type="transmembrane region" description="Helical" evidence="10">
    <location>
        <begin position="50"/>
        <end position="75"/>
    </location>
</feature>
<keyword evidence="7" id="KW-0675">Receptor</keyword>
<reference evidence="13" key="1">
    <citation type="submission" date="2025-08" db="UniProtKB">
        <authorList>
            <consortium name="RefSeq"/>
        </authorList>
    </citation>
    <scope>IDENTIFICATION</scope>
</reference>
<gene>
    <name evidence="13" type="primary">LOC110976684</name>
</gene>
<protein>
    <submittedName>
        <fullName evidence="13">Melatonin receptor type 1B-A-like</fullName>
    </submittedName>
</protein>
<dbReference type="GeneID" id="110976684"/>
<feature type="transmembrane region" description="Helical" evidence="10">
    <location>
        <begin position="124"/>
        <end position="146"/>
    </location>
</feature>
<keyword evidence="5" id="KW-0297">G-protein coupled receptor</keyword>
<evidence type="ECO:0000256" key="9">
    <source>
        <dbReference type="SAM" id="MobiDB-lite"/>
    </source>
</evidence>
<evidence type="ECO:0000256" key="10">
    <source>
        <dbReference type="SAM" id="Phobius"/>
    </source>
</evidence>